<comment type="caution">
    <text evidence="1">The sequence shown here is derived from an EMBL/GenBank/DDBJ whole genome shotgun (WGS) entry which is preliminary data.</text>
</comment>
<reference evidence="1" key="1">
    <citation type="journal article" date="2020" name="bioRxiv">
        <title>A rank-normalized archaeal taxonomy based on genome phylogeny resolves widespread incomplete and uneven classifications.</title>
        <authorList>
            <person name="Rinke C."/>
            <person name="Chuvochina M."/>
            <person name="Mussig A.J."/>
            <person name="Chaumeil P.-A."/>
            <person name="Waite D.W."/>
            <person name="Whitman W.B."/>
            <person name="Parks D.H."/>
            <person name="Hugenholtz P."/>
        </authorList>
    </citation>
    <scope>NUCLEOTIDE SEQUENCE</scope>
    <source>
        <strain evidence="1">UBA8849</strain>
    </source>
</reference>
<dbReference type="OMA" id="WIPPYTT"/>
<gene>
    <name evidence="1" type="ORF">HA335_00210</name>
</gene>
<accession>A0A832WFN6</accession>
<organism evidence="1 2">
    <name type="scientific">Methanocaldococcus jannaschii</name>
    <dbReference type="NCBI Taxonomy" id="2190"/>
    <lineage>
        <taxon>Archaea</taxon>
        <taxon>Methanobacteriati</taxon>
        <taxon>Methanobacteriota</taxon>
        <taxon>Methanomada group</taxon>
        <taxon>Methanococci</taxon>
        <taxon>Methanococcales</taxon>
        <taxon>Methanocaldococcaceae</taxon>
        <taxon>Methanocaldococcus</taxon>
    </lineage>
</organism>
<dbReference type="Proteomes" id="UP000645676">
    <property type="component" value="Unassembled WGS sequence"/>
</dbReference>
<protein>
    <submittedName>
        <fullName evidence="1">Uncharacterized protein</fullName>
    </submittedName>
</protein>
<sequence length="277" mass="31995">MFMKSLIKLIVFIVLCSLFLHSICGERTIAEMSITYKLTGEITNTNPYSIFVAVPSNITFEEKTLPKPEDFLDVSTSVTQTSGIVFYKTIFNGKEGFWIPPYTTVKINIYHYTPITYDIKIDESQENYDVVGPAVVNKVNVIDLNKLFPDAKYEGIKIGKFKLYVSGYIVKGNDTESLSIIVPAPLVIDNYDEFHKFGDDNVDIWISSYNEWYKNQMERENIHIDNNDPLIPKMDNDVLGDDTHFKFKIFDVPAMAFTTSSNQPIRFYYIIYYKYNN</sequence>
<name>A0A832WFN6_9EURY</name>
<dbReference type="EMBL" id="DUJR01000002">
    <property type="protein sequence ID" value="HII59000.1"/>
    <property type="molecule type" value="Genomic_DNA"/>
</dbReference>
<evidence type="ECO:0000313" key="2">
    <source>
        <dbReference type="Proteomes" id="UP000645676"/>
    </source>
</evidence>
<dbReference type="AlphaFoldDB" id="A0A832WFN6"/>
<evidence type="ECO:0000313" key="1">
    <source>
        <dbReference type="EMBL" id="HII59000.1"/>
    </source>
</evidence>
<proteinExistence type="predicted"/>